<evidence type="ECO:0000313" key="4">
    <source>
        <dbReference type="Proteomes" id="UP001108027"/>
    </source>
</evidence>
<dbReference type="InterPro" id="IPR052932">
    <property type="entry name" value="OprB_Porin"/>
</dbReference>
<evidence type="ECO:0000256" key="2">
    <source>
        <dbReference type="RuleBase" id="RU363072"/>
    </source>
</evidence>
<comment type="similarity">
    <text evidence="1 2">Belongs to the OprB family.</text>
</comment>
<feature type="signal peptide" evidence="2">
    <location>
        <begin position="1"/>
        <end position="23"/>
    </location>
</feature>
<protein>
    <submittedName>
        <fullName evidence="3">Carbohydrate porin</fullName>
    </submittedName>
</protein>
<dbReference type="Proteomes" id="UP001108027">
    <property type="component" value="Unassembled WGS sequence"/>
</dbReference>
<dbReference type="GO" id="GO:0016020">
    <property type="term" value="C:membrane"/>
    <property type="evidence" value="ECO:0007669"/>
    <property type="project" value="InterPro"/>
</dbReference>
<keyword evidence="2" id="KW-0732">Signal</keyword>
<comment type="caution">
    <text evidence="3">The sequence shown here is derived from an EMBL/GenBank/DDBJ whole genome shotgun (WGS) entry which is preliminary data.</text>
</comment>
<proteinExistence type="inferred from homology"/>
<dbReference type="InterPro" id="IPR007049">
    <property type="entry name" value="Carb-sel_porin_OprB"/>
</dbReference>
<dbReference type="PANTHER" id="PTHR37944:SF1">
    <property type="entry name" value="PORIN B"/>
    <property type="match status" value="1"/>
</dbReference>
<dbReference type="InterPro" id="IPR038673">
    <property type="entry name" value="OprB_sf"/>
</dbReference>
<name>A0A9Q3UQU2_9GAMM</name>
<dbReference type="AlphaFoldDB" id="A0A9Q3UQU2"/>
<dbReference type="Pfam" id="PF04966">
    <property type="entry name" value="OprB"/>
    <property type="match status" value="1"/>
</dbReference>
<dbReference type="GO" id="GO:0015288">
    <property type="term" value="F:porin activity"/>
    <property type="evidence" value="ECO:0007669"/>
    <property type="project" value="InterPro"/>
</dbReference>
<dbReference type="PANTHER" id="PTHR37944">
    <property type="entry name" value="PORIN B"/>
    <property type="match status" value="1"/>
</dbReference>
<feature type="chain" id="PRO_5040543929" evidence="2">
    <location>
        <begin position="24"/>
        <end position="426"/>
    </location>
</feature>
<accession>A0A9Q3UQU2</accession>
<gene>
    <name evidence="3" type="ORF">LL252_15150</name>
</gene>
<evidence type="ECO:0000313" key="3">
    <source>
        <dbReference type="EMBL" id="MCC4309909.1"/>
    </source>
</evidence>
<sequence length="426" mass="46332">MNIQVLGRAGLVALCCHAIPAFAAGPLDPDGDHLFGDWGGARADLAARGLILDLTYTGEFAYNLAGGYRRDGLIARADEVALDTRFDLTRLAGLDDAEVRVTVTNRNGEDLTDERLVDPAGGPLSSVQEIHGQGNVTRLTRLWYRQGWRDGALDLKVGRIPVGDDFAVMESHFQNLYLGSSQPGNQAGGVWYNWPISQWAARLRLGDVEGRYVQAGVFDLNPENLDPDRGFALYRQGTEGALVPVEAGWHRGGDLPGDYKIGAYYSNAETRDYADGGTTGRRYGAWFVVRQQVSAPHRDDRGLVLFTQGSWHDRDSAYVTRYLSAGAVWRGPLPSRPADDLGVGLAFAEVGDPYVATVTAGNAGLGAGAPDYVPPQSDEWNLEVYYGVSVTPWLMVRPNLQLMVHPGANDRVDDAWVLGTRVEATL</sequence>
<keyword evidence="4" id="KW-1185">Reference proteome</keyword>
<evidence type="ECO:0000256" key="1">
    <source>
        <dbReference type="ARBA" id="ARBA00008769"/>
    </source>
</evidence>
<organism evidence="3 4">
    <name type="scientific">Alloalcanivorax marinus</name>
    <dbReference type="NCBI Taxonomy" id="1177169"/>
    <lineage>
        <taxon>Bacteria</taxon>
        <taxon>Pseudomonadati</taxon>
        <taxon>Pseudomonadota</taxon>
        <taxon>Gammaproteobacteria</taxon>
        <taxon>Oceanospirillales</taxon>
        <taxon>Alcanivoracaceae</taxon>
        <taxon>Alloalcanivorax</taxon>
    </lineage>
</organism>
<dbReference type="RefSeq" id="WP_228234611.1">
    <property type="nucleotide sequence ID" value="NZ_ARXL01000031.1"/>
</dbReference>
<dbReference type="Gene3D" id="2.40.160.180">
    <property type="entry name" value="Carbohydrate-selective porin OprB"/>
    <property type="match status" value="1"/>
</dbReference>
<reference evidence="3" key="1">
    <citation type="submission" date="2021-10" db="EMBL/GenBank/DDBJ databases">
        <title>The diversity and Nitrogen Metabolism of Culturable Nitrate-Utilizing Bacteria Within the Oxygen Minimum Zone of the Changjiang (Yangtze River)Estuary.</title>
        <authorList>
            <person name="Zhang D."/>
            <person name="Zheng J."/>
            <person name="Liu S."/>
            <person name="He W."/>
        </authorList>
    </citation>
    <scope>NUCLEOTIDE SEQUENCE</scope>
    <source>
        <strain evidence="3">FXH-223</strain>
    </source>
</reference>
<dbReference type="GO" id="GO:0008643">
    <property type="term" value="P:carbohydrate transport"/>
    <property type="evidence" value="ECO:0007669"/>
    <property type="project" value="InterPro"/>
</dbReference>
<dbReference type="EMBL" id="JAJGNA010000024">
    <property type="protein sequence ID" value="MCC4309909.1"/>
    <property type="molecule type" value="Genomic_DNA"/>
</dbReference>